<evidence type="ECO:0000313" key="2">
    <source>
        <dbReference type="EMBL" id="GGP20942.1"/>
    </source>
</evidence>
<dbReference type="Proteomes" id="UP000610960">
    <property type="component" value="Unassembled WGS sequence"/>
</dbReference>
<dbReference type="GO" id="GO:0004491">
    <property type="term" value="F:methylmalonate-semialdehyde dehydrogenase (acylating, NAD) activity"/>
    <property type="evidence" value="ECO:0007669"/>
    <property type="project" value="InterPro"/>
</dbReference>
<dbReference type="RefSeq" id="WP_188596410.1">
    <property type="nucleotide sequence ID" value="NZ_BMNL01000002.1"/>
</dbReference>
<reference evidence="2" key="1">
    <citation type="journal article" date="2014" name="Int. J. Syst. Evol. Microbiol.">
        <title>Complete genome sequence of Corynebacterium casei LMG S-19264T (=DSM 44701T), isolated from a smear-ripened cheese.</title>
        <authorList>
            <consortium name="US DOE Joint Genome Institute (JGI-PGF)"/>
            <person name="Walter F."/>
            <person name="Albersmeier A."/>
            <person name="Kalinowski J."/>
            <person name="Ruckert C."/>
        </authorList>
    </citation>
    <scope>NUCLEOTIDE SEQUENCE</scope>
    <source>
        <strain evidence="2">JCM 10088</strain>
    </source>
</reference>
<dbReference type="PANTHER" id="PTHR43866:SF4">
    <property type="entry name" value="MALONATE-SEMIALDEHYDE DEHYDROGENASE"/>
    <property type="match status" value="1"/>
</dbReference>
<dbReference type="InterPro" id="IPR010061">
    <property type="entry name" value="MeMal-semiAld_DH"/>
</dbReference>
<dbReference type="AlphaFoldDB" id="A0A830GX13"/>
<proteinExistence type="predicted"/>
<dbReference type="InterPro" id="IPR016161">
    <property type="entry name" value="Ald_DH/histidinol_DH"/>
</dbReference>
<organism evidence="2 3">
    <name type="scientific">Thermocladium modestius</name>
    <dbReference type="NCBI Taxonomy" id="62609"/>
    <lineage>
        <taxon>Archaea</taxon>
        <taxon>Thermoproteota</taxon>
        <taxon>Thermoprotei</taxon>
        <taxon>Thermoproteales</taxon>
        <taxon>Thermoproteaceae</taxon>
        <taxon>Thermocladium</taxon>
    </lineage>
</organism>
<dbReference type="GO" id="GO:0006574">
    <property type="term" value="P:L-valine catabolic process"/>
    <property type="evidence" value="ECO:0007669"/>
    <property type="project" value="TreeGrafter"/>
</dbReference>
<name>A0A830GX13_9CREN</name>
<sequence>MATLDVPRKNYGKLRQFINGKWVESHSPNYAPLYDPGLGSIIGEVPLGTKDDVDEAVNAAYEAFKSWSKVPIPDRLQYLFKLKQILEDNKELIARVNTQNHGKSIGDSRGDIRRSIENVESSIAVLLSLSKGEYQREIASEIDEVMAREPLGVFAAVTPYNFPVMIPFWFIPYAIALGDTVVVKVSPVTPIPMTYVMELIAEVFPPGVLNLVHLDNSAVEYLVSHDKIEGTGFVGTSSIAMKLYSAAAASGKRYIGGGGAANYAVVMPDAELGNTVETLVHSKYGNAGQRCLAIQNIVVVGDDNYYNKFKNSFVERTKALKVGYGLNEGVEMGPMTTDQYRRNVMKKIDDALNEGAKLVLDGRNFTVNGYPSGFYLGPTILEDVSPTMATAREEIFGPVVNLMRAKELDEAVSWINAGKYHHSAVIFTQNGKWARTFSNEVRVGNVGVNIGVAAPVGWFPFGGKGISGLGSHHPQIDTVDFFTDRKIIITRWY</sequence>
<evidence type="ECO:0000313" key="3">
    <source>
        <dbReference type="Proteomes" id="UP000610960"/>
    </source>
</evidence>
<dbReference type="PANTHER" id="PTHR43866">
    <property type="entry name" value="MALONATE-SEMIALDEHYDE DEHYDROGENASE"/>
    <property type="match status" value="1"/>
</dbReference>
<keyword evidence="3" id="KW-1185">Reference proteome</keyword>
<dbReference type="InterPro" id="IPR016163">
    <property type="entry name" value="Ald_DH_C"/>
</dbReference>
<dbReference type="Gene3D" id="3.40.309.10">
    <property type="entry name" value="Aldehyde Dehydrogenase, Chain A, domain 2"/>
    <property type="match status" value="1"/>
</dbReference>
<dbReference type="InterPro" id="IPR016162">
    <property type="entry name" value="Ald_DH_N"/>
</dbReference>
<dbReference type="EMBL" id="BMNL01000002">
    <property type="protein sequence ID" value="GGP20942.1"/>
    <property type="molecule type" value="Genomic_DNA"/>
</dbReference>
<reference evidence="2" key="2">
    <citation type="submission" date="2020-09" db="EMBL/GenBank/DDBJ databases">
        <authorList>
            <person name="Sun Q."/>
            <person name="Ohkuma M."/>
        </authorList>
    </citation>
    <scope>NUCLEOTIDE SEQUENCE</scope>
    <source>
        <strain evidence="2">JCM 10088</strain>
    </source>
</reference>
<gene>
    <name evidence="2" type="ORF">GCM10007981_11050</name>
</gene>
<dbReference type="OrthoDB" id="6342at2157"/>
<protein>
    <submittedName>
        <fullName evidence="2">Methylmalonate-semialdehyde dehydrogenase (CoA acylating)</fullName>
    </submittedName>
</protein>
<accession>A0A830GX13</accession>
<dbReference type="GO" id="GO:0006210">
    <property type="term" value="P:thymine catabolic process"/>
    <property type="evidence" value="ECO:0007669"/>
    <property type="project" value="TreeGrafter"/>
</dbReference>
<dbReference type="SUPFAM" id="SSF53720">
    <property type="entry name" value="ALDH-like"/>
    <property type="match status" value="1"/>
</dbReference>
<dbReference type="Pfam" id="PF00171">
    <property type="entry name" value="Aldedh"/>
    <property type="match status" value="1"/>
</dbReference>
<feature type="domain" description="Aldehyde dehydrogenase" evidence="1">
    <location>
        <begin position="22"/>
        <end position="487"/>
    </location>
</feature>
<dbReference type="FunFam" id="3.40.309.10:FF:000002">
    <property type="entry name" value="Methylmalonate-semialdehyde dehydrogenase (Acylating)"/>
    <property type="match status" value="1"/>
</dbReference>
<evidence type="ECO:0000259" key="1">
    <source>
        <dbReference type="Pfam" id="PF00171"/>
    </source>
</evidence>
<dbReference type="Gene3D" id="3.40.605.10">
    <property type="entry name" value="Aldehyde Dehydrogenase, Chain A, domain 1"/>
    <property type="match status" value="1"/>
</dbReference>
<dbReference type="InterPro" id="IPR015590">
    <property type="entry name" value="Aldehyde_DH_dom"/>
</dbReference>
<comment type="caution">
    <text evidence="2">The sequence shown here is derived from an EMBL/GenBank/DDBJ whole genome shotgun (WGS) entry which is preliminary data.</text>
</comment>